<evidence type="ECO:0000256" key="1">
    <source>
        <dbReference type="ARBA" id="ARBA00001049"/>
    </source>
</evidence>
<dbReference type="EMBL" id="CP031124">
    <property type="protein sequence ID" value="AXF84636.1"/>
    <property type="molecule type" value="Genomic_DNA"/>
</dbReference>
<dbReference type="Proteomes" id="UP000252182">
    <property type="component" value="Chromosome"/>
</dbReference>
<evidence type="ECO:0000256" key="7">
    <source>
        <dbReference type="ARBA" id="ARBA00023315"/>
    </source>
</evidence>
<evidence type="ECO:0000313" key="14">
    <source>
        <dbReference type="Proteomes" id="UP000252182"/>
    </source>
</evidence>
<dbReference type="GO" id="GO:0006750">
    <property type="term" value="P:glutathione biosynthetic process"/>
    <property type="evidence" value="ECO:0007669"/>
    <property type="project" value="UniProtKB-KW"/>
</dbReference>
<comment type="catalytic activity">
    <reaction evidence="1 11">
        <text>an S-substituted glutathione + H2O = an S-substituted L-cysteinylglycine + L-glutamate</text>
        <dbReference type="Rhea" id="RHEA:59468"/>
        <dbReference type="ChEBI" id="CHEBI:15377"/>
        <dbReference type="ChEBI" id="CHEBI:29985"/>
        <dbReference type="ChEBI" id="CHEBI:90779"/>
        <dbReference type="ChEBI" id="CHEBI:143103"/>
        <dbReference type="EC" id="3.4.19.13"/>
    </reaction>
</comment>
<keyword evidence="5 11" id="KW-0378">Hydrolase</keyword>
<dbReference type="KEGG" id="hyf:DTO96_100346"/>
<dbReference type="RefSeq" id="WP_114561912.1">
    <property type="nucleotide sequence ID" value="NZ_CP031124.1"/>
</dbReference>
<reference evidence="14" key="1">
    <citation type="submission" date="2018-07" db="EMBL/GenBank/DDBJ databases">
        <authorList>
            <person name="Kim H."/>
        </authorList>
    </citation>
    <scope>NUCLEOTIDE SEQUENCE [LARGE SCALE GENOMIC DNA]</scope>
    <source>
        <strain evidence="14">F02</strain>
    </source>
</reference>
<dbReference type="GO" id="GO:0006751">
    <property type="term" value="P:glutathione catabolic process"/>
    <property type="evidence" value="ECO:0007669"/>
    <property type="project" value="UniProtKB-UniRule"/>
</dbReference>
<dbReference type="InterPro" id="IPR029055">
    <property type="entry name" value="Ntn_hydrolases_N"/>
</dbReference>
<comment type="pathway">
    <text evidence="11">Sulfur metabolism; glutathione metabolism.</text>
</comment>
<evidence type="ECO:0000256" key="9">
    <source>
        <dbReference type="PIRSR" id="PIRSR600101-1"/>
    </source>
</evidence>
<evidence type="ECO:0000256" key="6">
    <source>
        <dbReference type="ARBA" id="ARBA00023145"/>
    </source>
</evidence>
<dbReference type="AlphaFoldDB" id="A0A345D8E8"/>
<evidence type="ECO:0000256" key="5">
    <source>
        <dbReference type="ARBA" id="ARBA00022801"/>
    </source>
</evidence>
<comment type="catalytic activity">
    <reaction evidence="2 11">
        <text>glutathione + H2O = L-cysteinylglycine + L-glutamate</text>
        <dbReference type="Rhea" id="RHEA:28807"/>
        <dbReference type="ChEBI" id="CHEBI:15377"/>
        <dbReference type="ChEBI" id="CHEBI:29985"/>
        <dbReference type="ChEBI" id="CHEBI:57925"/>
        <dbReference type="ChEBI" id="CHEBI:61694"/>
        <dbReference type="EC" id="3.4.19.13"/>
    </reaction>
</comment>
<feature type="chain" id="PRO_5016642801" description="Glutathione hydrolase proenzyme" evidence="12">
    <location>
        <begin position="29"/>
        <end position="586"/>
    </location>
</feature>
<comment type="subunit">
    <text evidence="11">This enzyme consists of two polypeptide chains, which are synthesized in precursor form from a single polypeptide.</text>
</comment>
<comment type="PTM">
    <text evidence="11">Cleaved by autocatalysis into a large and a small subunit.</text>
</comment>
<keyword evidence="4 11" id="KW-0808">Transferase</keyword>
<feature type="signal peptide" evidence="12">
    <location>
        <begin position="1"/>
        <end position="28"/>
    </location>
</feature>
<dbReference type="EC" id="3.4.19.13" evidence="11"/>
<proteinExistence type="inferred from homology"/>
<dbReference type="InterPro" id="IPR000101">
    <property type="entry name" value="GGT_peptidase"/>
</dbReference>
<dbReference type="UniPathway" id="UPA00204"/>
<feature type="active site" description="Nucleophile" evidence="9">
    <location>
        <position position="404"/>
    </location>
</feature>
<evidence type="ECO:0000256" key="4">
    <source>
        <dbReference type="ARBA" id="ARBA00022679"/>
    </source>
</evidence>
<evidence type="ECO:0000256" key="2">
    <source>
        <dbReference type="ARBA" id="ARBA00001089"/>
    </source>
</evidence>
<feature type="binding site" evidence="10">
    <location>
        <begin position="468"/>
        <end position="469"/>
    </location>
    <ligand>
        <name>L-glutamate</name>
        <dbReference type="ChEBI" id="CHEBI:29985"/>
    </ligand>
</feature>
<dbReference type="InterPro" id="IPR043137">
    <property type="entry name" value="GGT_ssub_C"/>
</dbReference>
<dbReference type="PANTHER" id="PTHR43199:SF1">
    <property type="entry name" value="GLUTATHIONE HYDROLASE PROENZYME"/>
    <property type="match status" value="1"/>
</dbReference>
<dbReference type="Gene3D" id="3.60.20.40">
    <property type="match status" value="1"/>
</dbReference>
<dbReference type="Gene3D" id="1.10.246.130">
    <property type="match status" value="1"/>
</dbReference>
<organism evidence="13 14">
    <name type="scientific">Ephemeroptericola cinctiostellae</name>
    <dbReference type="NCBI Taxonomy" id="2268024"/>
    <lineage>
        <taxon>Bacteria</taxon>
        <taxon>Pseudomonadati</taxon>
        <taxon>Pseudomonadota</taxon>
        <taxon>Betaproteobacteria</taxon>
        <taxon>Burkholderiales</taxon>
        <taxon>Burkholderiaceae</taxon>
        <taxon>Ephemeroptericola</taxon>
    </lineage>
</organism>
<protein>
    <recommendedName>
        <fullName evidence="11">Glutathione hydrolase proenzyme</fullName>
        <ecNumber evidence="11">2.3.2.2</ecNumber>
        <ecNumber evidence="11">3.4.19.13</ecNumber>
    </recommendedName>
    <component>
        <recommendedName>
            <fullName evidence="11">Glutathione hydrolase large chain</fullName>
        </recommendedName>
    </component>
    <component>
        <recommendedName>
            <fullName evidence="11">Glutathione hydrolase small chain</fullName>
        </recommendedName>
    </component>
</protein>
<sequence length="586" mass="61323">MAHAQLKTSPLIALLALTGLGFTLPSLAYDANPEAASGFTHGKTAVAAKKFMAATANPLATNAAYDMLAKGGSAVDAAVAAQMVLGLTEPQSSGIGGGAFLLTFDGKKVVNYDGRETSPKAATEKLFQTDAGADMAFYDAVVGGRSVGVPGAVAMLELAHKREGKLPWATLFQPAIKLATDGFAISPRLNTLLASEKYLNKDDAAKAYFYQEDGITPKATGRILKNPEYAAVLKTIASKGAKGLLTGEIAQAIVDKVNHHPTNPGKLSMADMAAYTPKIRSATCGHYRDYTVCGPAAPSSGGVAVLQMLGALERFNLSAIKPDSAQAVHYFAEAGRLAFADRGKYLADPDFVKVPTAGLIDPKYIAQRSALISDDKSLGTAPAGEPHGAKIAQIDLGSPELPSTSHISIVDAKGHAVSMTTSIEDQFGARQFVKGFLLNNQLTDFSFSDKDKNGLIANRVEAGKRPRSSMSPVLVFDQSGKNLKMVVGSPGGSRIIGYVAQTLLNLIDWKMDPQAAVNAPHYGSRNGPKTEVEKGTALAALIPELKAKGEEAVEGEMTSGLSAIVKTKKGYLGGADARREGTVKGD</sequence>
<feature type="binding site" evidence="10">
    <location>
        <position position="492"/>
    </location>
    <ligand>
        <name>L-glutamate</name>
        <dbReference type="ChEBI" id="CHEBI:29985"/>
    </ligand>
</feature>
<dbReference type="SUPFAM" id="SSF56235">
    <property type="entry name" value="N-terminal nucleophile aminohydrolases (Ntn hydrolases)"/>
    <property type="match status" value="1"/>
</dbReference>
<accession>A0A345D8E8</accession>
<keyword evidence="6 11" id="KW-0865">Zymogen</keyword>
<dbReference type="InterPro" id="IPR051792">
    <property type="entry name" value="GGT_bact"/>
</dbReference>
<comment type="catalytic activity">
    <reaction evidence="8 11">
        <text>an N-terminal (5-L-glutamyl)-[peptide] + an alpha-amino acid = 5-L-glutamyl amino acid + an N-terminal L-alpha-aminoacyl-[peptide]</text>
        <dbReference type="Rhea" id="RHEA:23904"/>
        <dbReference type="Rhea" id="RHEA-COMP:9780"/>
        <dbReference type="Rhea" id="RHEA-COMP:9795"/>
        <dbReference type="ChEBI" id="CHEBI:77644"/>
        <dbReference type="ChEBI" id="CHEBI:78597"/>
        <dbReference type="ChEBI" id="CHEBI:78599"/>
        <dbReference type="ChEBI" id="CHEBI:78608"/>
        <dbReference type="EC" id="2.3.2.2"/>
    </reaction>
</comment>
<dbReference type="EC" id="2.3.2.2" evidence="11"/>
<evidence type="ECO:0000256" key="8">
    <source>
        <dbReference type="ARBA" id="ARBA00047417"/>
    </source>
</evidence>
<feature type="binding site" evidence="10">
    <location>
        <position position="115"/>
    </location>
    <ligand>
        <name>L-glutamate</name>
        <dbReference type="ChEBI" id="CHEBI:29985"/>
    </ligand>
</feature>
<feature type="binding site" evidence="10">
    <location>
        <position position="444"/>
    </location>
    <ligand>
        <name>L-glutamate</name>
        <dbReference type="ChEBI" id="CHEBI:29985"/>
    </ligand>
</feature>
<name>A0A345D8E8_9BURK</name>
<gene>
    <name evidence="13" type="primary">ggt</name>
    <name evidence="13" type="ORF">DTO96_100346</name>
</gene>
<evidence type="ECO:0000313" key="13">
    <source>
        <dbReference type="EMBL" id="AXF84636.1"/>
    </source>
</evidence>
<dbReference type="PRINTS" id="PR01210">
    <property type="entry name" value="GGTRANSPTASE"/>
</dbReference>
<dbReference type="GO" id="GO:0103068">
    <property type="term" value="F:leukotriene C4 gamma-glutamyl transferase activity"/>
    <property type="evidence" value="ECO:0007669"/>
    <property type="project" value="UniProtKB-EC"/>
</dbReference>
<dbReference type="InterPro" id="IPR043138">
    <property type="entry name" value="GGT_lsub"/>
</dbReference>
<dbReference type="OrthoDB" id="5297205at2"/>
<evidence type="ECO:0000256" key="11">
    <source>
        <dbReference type="RuleBase" id="RU368036"/>
    </source>
</evidence>
<keyword evidence="7 11" id="KW-0012">Acyltransferase</keyword>
<dbReference type="PANTHER" id="PTHR43199">
    <property type="entry name" value="GLUTATHIONE HYDROLASE"/>
    <property type="match status" value="1"/>
</dbReference>
<evidence type="ECO:0000256" key="10">
    <source>
        <dbReference type="PIRSR" id="PIRSR600101-2"/>
    </source>
</evidence>
<dbReference type="GO" id="GO:0036374">
    <property type="term" value="F:glutathione hydrolase activity"/>
    <property type="evidence" value="ECO:0007669"/>
    <property type="project" value="UniProtKB-UniRule"/>
</dbReference>
<dbReference type="Pfam" id="PF01019">
    <property type="entry name" value="G_glu_transpept"/>
    <property type="match status" value="1"/>
</dbReference>
<dbReference type="NCBIfam" id="TIGR00066">
    <property type="entry name" value="g_glut_trans"/>
    <property type="match status" value="1"/>
</dbReference>
<evidence type="ECO:0000256" key="3">
    <source>
        <dbReference type="ARBA" id="ARBA00009381"/>
    </source>
</evidence>
<keyword evidence="12" id="KW-0732">Signal</keyword>
<comment type="similarity">
    <text evidence="3 11">Belongs to the gamma-glutamyltransferase family.</text>
</comment>
<keyword evidence="11" id="KW-0317">Glutathione biosynthesis</keyword>
<evidence type="ECO:0000256" key="12">
    <source>
        <dbReference type="SAM" id="SignalP"/>
    </source>
</evidence>
<keyword evidence="14" id="KW-1185">Reference proteome</keyword>